<feature type="transmembrane region" description="Helical" evidence="14">
    <location>
        <begin position="178"/>
        <end position="200"/>
    </location>
</feature>
<feature type="transmembrane region" description="Helical" evidence="14">
    <location>
        <begin position="148"/>
        <end position="166"/>
    </location>
</feature>
<evidence type="ECO:0000256" key="7">
    <source>
        <dbReference type="ARBA" id="ARBA00022989"/>
    </source>
</evidence>
<keyword evidence="8 14" id="KW-0350">Heme biosynthesis</keyword>
<evidence type="ECO:0000256" key="6">
    <source>
        <dbReference type="ARBA" id="ARBA00022692"/>
    </source>
</evidence>
<keyword evidence="6 14" id="KW-0812">Transmembrane</keyword>
<organism evidence="15 16">
    <name type="scientific">Corynebacterium accolens</name>
    <dbReference type="NCBI Taxonomy" id="38284"/>
    <lineage>
        <taxon>Bacteria</taxon>
        <taxon>Bacillati</taxon>
        <taxon>Actinomycetota</taxon>
        <taxon>Actinomycetes</taxon>
        <taxon>Mycobacteriales</taxon>
        <taxon>Corynebacteriaceae</taxon>
        <taxon>Corynebacterium</taxon>
    </lineage>
</organism>
<dbReference type="PANTHER" id="PTHR43448:SF7">
    <property type="entry name" value="4-HYDROXYBENZOATE SOLANESYLTRANSFERASE"/>
    <property type="match status" value="1"/>
</dbReference>
<dbReference type="AlphaFoldDB" id="A0A2A4AHM2"/>
<dbReference type="UniPathway" id="UPA00834">
    <property type="reaction ID" value="UER00712"/>
</dbReference>
<dbReference type="Proteomes" id="UP000218690">
    <property type="component" value="Unassembled WGS sequence"/>
</dbReference>
<evidence type="ECO:0000256" key="1">
    <source>
        <dbReference type="ARBA" id="ARBA00004651"/>
    </source>
</evidence>
<evidence type="ECO:0000256" key="8">
    <source>
        <dbReference type="ARBA" id="ARBA00023133"/>
    </source>
</evidence>
<evidence type="ECO:0000313" key="16">
    <source>
        <dbReference type="Proteomes" id="UP000218690"/>
    </source>
</evidence>
<keyword evidence="9 14" id="KW-0472">Membrane</keyword>
<evidence type="ECO:0000256" key="14">
    <source>
        <dbReference type="HAMAP-Rule" id="MF_00154"/>
    </source>
</evidence>
<accession>A0A2A4AHM2</accession>
<comment type="similarity">
    <text evidence="14">Belongs to the UbiA prenyltransferase family. Protoheme IX farnesyltransferase subfamily.</text>
</comment>
<dbReference type="InterPro" id="IPR006369">
    <property type="entry name" value="Protohaem_IX_farnesylTrfase"/>
</dbReference>
<dbReference type="PANTHER" id="PTHR43448">
    <property type="entry name" value="PROTOHEME IX FARNESYLTRANSFERASE, MITOCHONDRIAL"/>
    <property type="match status" value="1"/>
</dbReference>
<evidence type="ECO:0000256" key="10">
    <source>
        <dbReference type="ARBA" id="ARBA00030253"/>
    </source>
</evidence>
<feature type="transmembrane region" description="Helical" evidence="14">
    <location>
        <begin position="46"/>
        <end position="71"/>
    </location>
</feature>
<evidence type="ECO:0000256" key="11">
    <source>
        <dbReference type="ARBA" id="ARBA00040810"/>
    </source>
</evidence>
<keyword evidence="7 14" id="KW-1133">Transmembrane helix</keyword>
<evidence type="ECO:0000256" key="3">
    <source>
        <dbReference type="ARBA" id="ARBA00012292"/>
    </source>
</evidence>
<comment type="catalytic activity">
    <reaction evidence="13 14">
        <text>heme b + (2E,6E)-farnesyl diphosphate + H2O = Fe(II)-heme o + diphosphate</text>
        <dbReference type="Rhea" id="RHEA:28070"/>
        <dbReference type="ChEBI" id="CHEBI:15377"/>
        <dbReference type="ChEBI" id="CHEBI:33019"/>
        <dbReference type="ChEBI" id="CHEBI:60344"/>
        <dbReference type="ChEBI" id="CHEBI:60530"/>
        <dbReference type="ChEBI" id="CHEBI:175763"/>
        <dbReference type="EC" id="2.5.1.141"/>
    </reaction>
</comment>
<name>A0A2A4AHM2_9CORY</name>
<comment type="subcellular location">
    <subcellularLocation>
        <location evidence="1 14">Cell membrane</location>
        <topology evidence="1 14">Multi-pass membrane protein</topology>
    </subcellularLocation>
</comment>
<sequence>MLEEYSLETLKAYFALTKPRIIELLLVAAIPAMLQAQRGVESVTDNFWLILSTIFGGWMGAAAAHTFNNVVDYEIDQKMQRTRARPLVRASISRRNAAIFAWVMLALSVFWLGVLAHSWLAAFFVILTNFFYVFVYTKFLKMRNSQNIVWGGLAGCMPAMVGWAVIRDNAPAGEPDKWWQAIVLFLIIFFWTPPHTWALAMKYKEDYRKAGVPMLPVVAPEVEVTRQIVWYTVGTLIVTFLIIPAASWIYLVAAVGSGAVFLWIAIALHRGVKQGEKVKPMRLFIYSNNYLSVLFIGLSIDAVLGWESIGSMLGWSTAWF</sequence>
<feature type="transmembrane region" description="Helical" evidence="14">
    <location>
        <begin position="289"/>
        <end position="306"/>
    </location>
</feature>
<comment type="function">
    <text evidence="14">Converts heme B (protoheme IX) to heme O by substitution of the vinyl group on carbon 2 of heme B porphyrin ring with a hydroxyethyl farnesyl side group.</text>
</comment>
<evidence type="ECO:0000256" key="5">
    <source>
        <dbReference type="ARBA" id="ARBA00022679"/>
    </source>
</evidence>
<feature type="transmembrane region" description="Helical" evidence="14">
    <location>
        <begin position="92"/>
        <end position="112"/>
    </location>
</feature>
<dbReference type="GO" id="GO:0048034">
    <property type="term" value="P:heme O biosynthetic process"/>
    <property type="evidence" value="ECO:0007669"/>
    <property type="project" value="UniProtKB-UniRule"/>
</dbReference>
<feature type="transmembrane region" description="Helical" evidence="14">
    <location>
        <begin position="118"/>
        <end position="136"/>
    </location>
</feature>
<dbReference type="GO" id="GO:0008495">
    <property type="term" value="F:protoheme IX farnesyltransferase activity"/>
    <property type="evidence" value="ECO:0007669"/>
    <property type="project" value="UniProtKB-UniRule"/>
</dbReference>
<dbReference type="HAMAP" id="MF_00154">
    <property type="entry name" value="CyoE_CtaB"/>
    <property type="match status" value="1"/>
</dbReference>
<comment type="miscellaneous">
    <text evidence="14">Carbon 2 of the heme B porphyrin ring is defined according to the Fischer nomenclature.</text>
</comment>
<protein>
    <recommendedName>
        <fullName evidence="11 14">Protoheme IX farnesyltransferase</fullName>
        <ecNumber evidence="3 14">2.5.1.141</ecNumber>
    </recommendedName>
    <alternativeName>
        <fullName evidence="12 14">Heme B farnesyltransferase</fullName>
    </alternativeName>
    <alternativeName>
        <fullName evidence="10 14">Heme O synthase</fullName>
    </alternativeName>
</protein>
<feature type="transmembrane region" description="Helical" evidence="14">
    <location>
        <begin position="21"/>
        <end position="40"/>
    </location>
</feature>
<comment type="pathway">
    <text evidence="2 14">Porphyrin-containing compound metabolism; heme O biosynthesis; heme O from protoheme: step 1/1.</text>
</comment>
<dbReference type="NCBIfam" id="NF003349">
    <property type="entry name" value="PRK04375.1-2"/>
    <property type="match status" value="1"/>
</dbReference>
<gene>
    <name evidence="14" type="primary">ctaB</name>
    <name evidence="15" type="ORF">COM45_11435</name>
</gene>
<dbReference type="EC" id="2.5.1.141" evidence="3 14"/>
<evidence type="ECO:0000256" key="2">
    <source>
        <dbReference type="ARBA" id="ARBA00004919"/>
    </source>
</evidence>
<proteinExistence type="inferred from homology"/>
<dbReference type="Gene3D" id="1.10.357.140">
    <property type="entry name" value="UbiA prenyltransferase"/>
    <property type="match status" value="1"/>
</dbReference>
<feature type="transmembrane region" description="Helical" evidence="14">
    <location>
        <begin position="228"/>
        <end position="243"/>
    </location>
</feature>
<reference evidence="15 16" key="1">
    <citation type="submission" date="2017-09" db="EMBL/GenBank/DDBJ databases">
        <title>Draft Genome Sequence of Corynebacterium accolens AH4003.</title>
        <authorList>
            <person name="Chen Y."/>
            <person name="Oosthuysen W.F."/>
            <person name="Kelley S."/>
            <person name="Horswill A."/>
        </authorList>
    </citation>
    <scope>NUCLEOTIDE SEQUENCE [LARGE SCALE GENOMIC DNA]</scope>
    <source>
        <strain evidence="15 16">AH4003</strain>
    </source>
</reference>
<comment type="caution">
    <text evidence="15">The sequence shown here is derived from an EMBL/GenBank/DDBJ whole genome shotgun (WGS) entry which is preliminary data.</text>
</comment>
<dbReference type="CDD" id="cd13957">
    <property type="entry name" value="PT_UbiA_Cox10"/>
    <property type="match status" value="1"/>
</dbReference>
<dbReference type="InterPro" id="IPR044878">
    <property type="entry name" value="UbiA_sf"/>
</dbReference>
<keyword evidence="4 14" id="KW-1003">Cell membrane</keyword>
<keyword evidence="5 14" id="KW-0808">Transferase</keyword>
<evidence type="ECO:0000256" key="13">
    <source>
        <dbReference type="ARBA" id="ARBA00047690"/>
    </source>
</evidence>
<dbReference type="NCBIfam" id="TIGR01473">
    <property type="entry name" value="cyoE_ctaB"/>
    <property type="match status" value="1"/>
</dbReference>
<feature type="transmembrane region" description="Helical" evidence="14">
    <location>
        <begin position="249"/>
        <end position="268"/>
    </location>
</feature>
<evidence type="ECO:0000256" key="12">
    <source>
        <dbReference type="ARBA" id="ARBA00042475"/>
    </source>
</evidence>
<dbReference type="GO" id="GO:0005886">
    <property type="term" value="C:plasma membrane"/>
    <property type="evidence" value="ECO:0007669"/>
    <property type="project" value="UniProtKB-SubCell"/>
</dbReference>
<dbReference type="Pfam" id="PF01040">
    <property type="entry name" value="UbiA"/>
    <property type="match status" value="1"/>
</dbReference>
<dbReference type="EMBL" id="NWBP01000036">
    <property type="protein sequence ID" value="PCC81810.1"/>
    <property type="molecule type" value="Genomic_DNA"/>
</dbReference>
<evidence type="ECO:0000256" key="4">
    <source>
        <dbReference type="ARBA" id="ARBA00022475"/>
    </source>
</evidence>
<evidence type="ECO:0000313" key="15">
    <source>
        <dbReference type="EMBL" id="PCC81810.1"/>
    </source>
</evidence>
<evidence type="ECO:0000256" key="9">
    <source>
        <dbReference type="ARBA" id="ARBA00023136"/>
    </source>
</evidence>
<dbReference type="InterPro" id="IPR000537">
    <property type="entry name" value="UbiA_prenyltransferase"/>
</dbReference>